<evidence type="ECO:0000256" key="2">
    <source>
        <dbReference type="SAM" id="Coils"/>
    </source>
</evidence>
<dbReference type="EMBL" id="JBIHSE010000004">
    <property type="protein sequence ID" value="MFH0274903.1"/>
    <property type="molecule type" value="Genomic_DNA"/>
</dbReference>
<feature type="coiled-coil region" evidence="2">
    <location>
        <begin position="65"/>
        <end position="119"/>
    </location>
</feature>
<evidence type="ECO:0000313" key="6">
    <source>
        <dbReference type="Proteomes" id="UP001607221"/>
    </source>
</evidence>
<evidence type="ECO:0000256" key="1">
    <source>
        <dbReference type="ARBA" id="ARBA00022612"/>
    </source>
</evidence>
<feature type="domain" description="Terminase ATPase subunit N-terminal" evidence="3">
    <location>
        <begin position="10"/>
        <end position="66"/>
    </location>
</feature>
<dbReference type="InterPro" id="IPR035421">
    <property type="entry name" value="Terminase_6C"/>
</dbReference>
<reference evidence="5 6" key="1">
    <citation type="submission" date="2024-10" db="EMBL/GenBank/DDBJ databases">
        <authorList>
            <person name="Yibar A."/>
            <person name="Saticioglu I.B."/>
            <person name="Duman M."/>
            <person name="Ajmi N."/>
            <person name="Gurler F."/>
            <person name="Ay H."/>
            <person name="Onuk E."/>
            <person name="Guler S."/>
            <person name="Romalde J.L."/>
        </authorList>
    </citation>
    <scope>NUCLEOTIDE SEQUENCE [LARGE SCALE GENOMIC DNA]</scope>
    <source>
        <strain evidence="5 6">1-TCBS-A</strain>
    </source>
</reference>
<dbReference type="Pfam" id="PF06056">
    <property type="entry name" value="Terminase_5"/>
    <property type="match status" value="1"/>
</dbReference>
<organism evidence="5 6">
    <name type="scientific">Vibrio jasicida</name>
    <dbReference type="NCBI Taxonomy" id="766224"/>
    <lineage>
        <taxon>Bacteria</taxon>
        <taxon>Pseudomonadati</taxon>
        <taxon>Pseudomonadota</taxon>
        <taxon>Gammaproteobacteria</taxon>
        <taxon>Vibrionales</taxon>
        <taxon>Vibrionaceae</taxon>
        <taxon>Vibrio</taxon>
    </lineage>
</organism>
<dbReference type="InterPro" id="IPR009057">
    <property type="entry name" value="Homeodomain-like_sf"/>
</dbReference>
<protein>
    <submittedName>
        <fullName evidence="5">Terminase large subunit domain-containing protein</fullName>
    </submittedName>
</protein>
<dbReference type="Gene3D" id="1.10.10.60">
    <property type="entry name" value="Homeodomain-like"/>
    <property type="match status" value="1"/>
</dbReference>
<gene>
    <name evidence="5" type="ORF">ACGRHZ_26880</name>
</gene>
<name>A0ABW7JIP9_9VIBR</name>
<evidence type="ECO:0000313" key="5">
    <source>
        <dbReference type="EMBL" id="MFH0274903.1"/>
    </source>
</evidence>
<evidence type="ECO:0000259" key="4">
    <source>
        <dbReference type="Pfam" id="PF17289"/>
    </source>
</evidence>
<dbReference type="Gene3D" id="3.40.50.300">
    <property type="entry name" value="P-loop containing nucleotide triphosphate hydrolases"/>
    <property type="match status" value="1"/>
</dbReference>
<dbReference type="InterPro" id="IPR027417">
    <property type="entry name" value="P-loop_NTPase"/>
</dbReference>
<dbReference type="Pfam" id="PF03237">
    <property type="entry name" value="Terminase_6N"/>
    <property type="match status" value="1"/>
</dbReference>
<dbReference type="InterPro" id="IPR010332">
    <property type="entry name" value="ATPase_terminase-su_N"/>
</dbReference>
<dbReference type="SUPFAM" id="SSF46689">
    <property type="entry name" value="Homeodomain-like"/>
    <property type="match status" value="1"/>
</dbReference>
<dbReference type="Gene3D" id="3.30.420.240">
    <property type="match status" value="1"/>
</dbReference>
<keyword evidence="1" id="KW-1188">Viral release from host cell</keyword>
<keyword evidence="6" id="KW-1185">Reference proteome</keyword>
<proteinExistence type="predicted"/>
<sequence length="607" mass="69603">MKNSKYSDEQRDKAKRLYLEGMNPKEIADAVGVNGSRTIYNWIKKFDWDSELSGYGTERLLELRLNQLINREKKTKLELDEIDRLIKNVVIFRKANCELEERKLAIKQAEAELDKFKAAGEDAGFSFSEGRRSRSRKKKSKNDISGVTEESFQKWIGSLFQYQKIQFNNRNQRERWTLKSRQIGLTYEAAGEALYKAIFTGKNQTFLSASRAQAEVFRSYIIHIAKEFLDIELTGNPIKLSNGAELRFLGTNKNTAQSYSSDVYIDEAFWINKFAQIYEVASAMATLSQFTITVFSTPSTKQHSAFPLWSGSWWKGQDKERLDIEFPTIDRLRKTPQLCPDKRWRFAITIDDAIAGGNTFINREDLAERYSSDAFAYLFLCQFMDEADSIFKLKDIESCAVDIDDWDDFDPNSVRPFGDKEVWLGYDPARTGDFARCFAVAPPDGYNAVAQLDKFKDKFRVLEGFEWKGFNWQWQADQVELLTQRYNVTHIGIDVSGIGSGVGELVSAFFPRAMLINYSIQSKTELVLKMLDVVQHSRILWPATEKTIGVSFMAIKRKTTGKGQMTFVADRTEETGHADSFFALSHALIKEGLNVNKKRHSTYHIGL</sequence>
<dbReference type="Pfam" id="PF17289">
    <property type="entry name" value="Terminase_6C"/>
    <property type="match status" value="1"/>
</dbReference>
<comment type="caution">
    <text evidence="5">The sequence shown here is derived from an EMBL/GenBank/DDBJ whole genome shotgun (WGS) entry which is preliminary data.</text>
</comment>
<dbReference type="RefSeq" id="WP_394633206.1">
    <property type="nucleotide sequence ID" value="NZ_JBIHSE010000004.1"/>
</dbReference>
<dbReference type="Proteomes" id="UP001607221">
    <property type="component" value="Unassembled WGS sequence"/>
</dbReference>
<evidence type="ECO:0000259" key="3">
    <source>
        <dbReference type="Pfam" id="PF06056"/>
    </source>
</evidence>
<feature type="domain" description="Terminase large subunit gp17-like C-terminal" evidence="4">
    <location>
        <begin position="425"/>
        <end position="590"/>
    </location>
</feature>
<keyword evidence="2" id="KW-0175">Coiled coil</keyword>
<accession>A0ABW7JIP9</accession>